<accession>A0A7I4YY29</accession>
<evidence type="ECO:0000256" key="1">
    <source>
        <dbReference type="SAM" id="SignalP"/>
    </source>
</evidence>
<protein>
    <submittedName>
        <fullName evidence="3">CC domain-containing protein</fullName>
    </submittedName>
</protein>
<reference evidence="3" key="1">
    <citation type="submission" date="2020-12" db="UniProtKB">
        <authorList>
            <consortium name="WormBaseParasite"/>
        </authorList>
    </citation>
    <scope>IDENTIFICATION</scope>
    <source>
        <strain evidence="3">MHco3</strain>
    </source>
</reference>
<proteinExistence type="predicted"/>
<dbReference type="WBParaSite" id="HCON_00156050-00001">
    <property type="protein sequence ID" value="HCON_00156050-00001"/>
    <property type="gene ID" value="HCON_00156050"/>
</dbReference>
<name>A0A7I4YY29_HAECO</name>
<feature type="signal peptide" evidence="1">
    <location>
        <begin position="1"/>
        <end position="23"/>
    </location>
</feature>
<dbReference type="OrthoDB" id="5834364at2759"/>
<organism evidence="2 3">
    <name type="scientific">Haemonchus contortus</name>
    <name type="common">Barber pole worm</name>
    <dbReference type="NCBI Taxonomy" id="6289"/>
    <lineage>
        <taxon>Eukaryota</taxon>
        <taxon>Metazoa</taxon>
        <taxon>Ecdysozoa</taxon>
        <taxon>Nematoda</taxon>
        <taxon>Chromadorea</taxon>
        <taxon>Rhabditida</taxon>
        <taxon>Rhabditina</taxon>
        <taxon>Rhabditomorpha</taxon>
        <taxon>Strongyloidea</taxon>
        <taxon>Trichostrongylidae</taxon>
        <taxon>Haemonchus</taxon>
    </lineage>
</organism>
<dbReference type="AlphaFoldDB" id="A0A7I4YY29"/>
<keyword evidence="1" id="KW-0732">Signal</keyword>
<keyword evidence="2" id="KW-1185">Reference proteome</keyword>
<dbReference type="Proteomes" id="UP000025227">
    <property type="component" value="Unplaced"/>
</dbReference>
<evidence type="ECO:0000313" key="3">
    <source>
        <dbReference type="WBParaSite" id="HCON_00156050-00001"/>
    </source>
</evidence>
<evidence type="ECO:0000313" key="2">
    <source>
        <dbReference type="Proteomes" id="UP000025227"/>
    </source>
</evidence>
<sequence>MDLTSQLFPLTVLSTIAIAGIFAQFNPGGPFIPAITPCCQLNCTNDRICQQGRVVCPRVPPCLSGRICPRPSCYADKSKCISSAQSTTSGGQINPGGPLIPAVIPCSQLNCTNGTVCIQGSVICPPQLPCLGINCPRLPPCYPRPSQCVSPGQKNGTSCSDDTGRYSELEHWLFNMGMQGDHKQLLP</sequence>
<feature type="chain" id="PRO_5029654849" evidence="1">
    <location>
        <begin position="24"/>
        <end position="187"/>
    </location>
</feature>